<gene>
    <name evidence="1" type="ORF">PM3016_3695</name>
</gene>
<protein>
    <submittedName>
        <fullName evidence="1">Transposase IS1182 family protein</fullName>
    </submittedName>
</protein>
<reference evidence="1 2" key="1">
    <citation type="journal article" date="2012" name="J. Bacteriol.">
        <title>Complete Genome Sequence of Paenibacillus mucilaginosus 3016, a Bacterium Functional as Microbial Fertilizer.</title>
        <authorList>
            <person name="Ma M."/>
            <person name="Wang Z."/>
            <person name="Li L."/>
            <person name="Jiang X."/>
            <person name="Guan D."/>
            <person name="Cao F."/>
            <person name="Chen H."/>
            <person name="Wang X."/>
            <person name="Shen D."/>
            <person name="Du B."/>
            <person name="Li J."/>
        </authorList>
    </citation>
    <scope>NUCLEOTIDE SEQUENCE [LARGE SCALE GENOMIC DNA]</scope>
    <source>
        <strain evidence="1 2">3016</strain>
    </source>
</reference>
<dbReference type="AlphaFoldDB" id="H6NNY8"/>
<sequence length="144" mass="16201">MHSIRQEELFSLQELMEMVPENKYSIVFKALDLLPALRILNKRTHRGRPEELNYAAMGAPIVSMNGVVLFYGGKIGEEVNEEDLVQFSLSDNGIPLYKNNDPPFKLPDLGELHLVTNLTLHNAPLGQPISLDCLDRFPNLNSLS</sequence>
<organism evidence="1 2">
    <name type="scientific">Paenibacillus mucilaginosus 3016</name>
    <dbReference type="NCBI Taxonomy" id="1116391"/>
    <lineage>
        <taxon>Bacteria</taxon>
        <taxon>Bacillati</taxon>
        <taxon>Bacillota</taxon>
        <taxon>Bacilli</taxon>
        <taxon>Bacillales</taxon>
        <taxon>Paenibacillaceae</taxon>
        <taxon>Paenibacillus</taxon>
    </lineage>
</organism>
<dbReference type="HOGENOM" id="CLU_1794587_0_0_9"/>
<dbReference type="Proteomes" id="UP000007523">
    <property type="component" value="Chromosome"/>
</dbReference>
<keyword evidence="2" id="KW-1185">Reference proteome</keyword>
<dbReference type="STRING" id="1116391.PM3016_3695"/>
<dbReference type="KEGG" id="pmq:PM3016_3695"/>
<evidence type="ECO:0000313" key="2">
    <source>
        <dbReference type="Proteomes" id="UP000007523"/>
    </source>
</evidence>
<proteinExistence type="predicted"/>
<evidence type="ECO:0000313" key="1">
    <source>
        <dbReference type="EMBL" id="AFC30514.1"/>
    </source>
</evidence>
<name>H6NNY8_9BACL</name>
<dbReference type="EMBL" id="CP003235">
    <property type="protein sequence ID" value="AFC30514.1"/>
    <property type="molecule type" value="Genomic_DNA"/>
</dbReference>
<accession>H6NNY8</accession>